<keyword evidence="14" id="KW-0496">Mitochondrion</keyword>
<organism evidence="20 21">
    <name type="scientific">Pundamilia nyererei</name>
    <dbReference type="NCBI Taxonomy" id="303518"/>
    <lineage>
        <taxon>Eukaryota</taxon>
        <taxon>Metazoa</taxon>
        <taxon>Chordata</taxon>
        <taxon>Craniata</taxon>
        <taxon>Vertebrata</taxon>
        <taxon>Euteleostomi</taxon>
        <taxon>Actinopterygii</taxon>
        <taxon>Neopterygii</taxon>
        <taxon>Teleostei</taxon>
        <taxon>Neoteleostei</taxon>
        <taxon>Acanthomorphata</taxon>
        <taxon>Ovalentaria</taxon>
        <taxon>Cichlomorphae</taxon>
        <taxon>Cichliformes</taxon>
        <taxon>Cichlidae</taxon>
        <taxon>African cichlids</taxon>
        <taxon>Pseudocrenilabrinae</taxon>
        <taxon>Haplochromini</taxon>
        <taxon>Pundamilia</taxon>
    </lineage>
</organism>
<comment type="function">
    <text evidence="16">Catalytic subunit of the essential mitochondrial processing protease (MPP), which cleaves the mitochondrial sequence off newly imported precursors proteins. Preferentially, cleaves after an arginine at position P2. Required for PINK1 turnover by coupling PINK1 mitochondrial import and cleavage, which results in subsequent PINK1 proteolysis.</text>
</comment>
<dbReference type="GeneID" id="102193467"/>
<reference evidence="21" key="1">
    <citation type="submission" date="2025-08" db="UniProtKB">
        <authorList>
            <consortium name="RefSeq"/>
        </authorList>
    </citation>
    <scope>IDENTIFICATION</scope>
</reference>
<dbReference type="InterPro" id="IPR001431">
    <property type="entry name" value="Pept_M16_Zn_BS"/>
</dbReference>
<keyword evidence="8" id="KW-0645">Protease</keyword>
<evidence type="ECO:0000313" key="21">
    <source>
        <dbReference type="RefSeq" id="XP_005755231.1"/>
    </source>
</evidence>
<evidence type="ECO:0000256" key="7">
    <source>
        <dbReference type="ARBA" id="ARBA00020510"/>
    </source>
</evidence>
<evidence type="ECO:0000256" key="15">
    <source>
        <dbReference type="ARBA" id="ARBA00031018"/>
    </source>
</evidence>
<keyword evidence="9" id="KW-0479">Metal-binding</keyword>
<dbReference type="GO" id="GO:0005759">
    <property type="term" value="C:mitochondrial matrix"/>
    <property type="evidence" value="ECO:0007669"/>
    <property type="project" value="UniProtKB-SubCell"/>
</dbReference>
<dbReference type="InterPro" id="IPR050361">
    <property type="entry name" value="MPP/UQCRC_Complex"/>
</dbReference>
<evidence type="ECO:0000259" key="18">
    <source>
        <dbReference type="Pfam" id="PF00675"/>
    </source>
</evidence>
<comment type="subcellular location">
    <subcellularLocation>
        <location evidence="3">Mitochondrion matrix</location>
    </subcellularLocation>
</comment>
<evidence type="ECO:0000313" key="20">
    <source>
        <dbReference type="Proteomes" id="UP000695023"/>
    </source>
</evidence>
<protein>
    <recommendedName>
        <fullName evidence="7">Mitochondrial-processing peptidase subunit beta</fullName>
        <ecNumber evidence="6">3.4.24.64</ecNumber>
    </recommendedName>
    <alternativeName>
        <fullName evidence="15">Beta-MPP</fullName>
    </alternativeName>
</protein>
<dbReference type="Pfam" id="PF05193">
    <property type="entry name" value="Peptidase_M16_C"/>
    <property type="match status" value="2"/>
</dbReference>
<keyword evidence="12" id="KW-0809">Transit peptide</keyword>
<dbReference type="SUPFAM" id="SSF63411">
    <property type="entry name" value="LuxS/MPP-like metallohydrolase"/>
    <property type="match status" value="2"/>
</dbReference>
<evidence type="ECO:0000256" key="10">
    <source>
        <dbReference type="ARBA" id="ARBA00022801"/>
    </source>
</evidence>
<comment type="catalytic activity">
    <reaction evidence="1">
        <text>Release of N-terminal transit peptides from precursor proteins imported into the mitochondrion, typically with Arg in position P2.</text>
        <dbReference type="EC" id="3.4.24.64"/>
    </reaction>
</comment>
<keyword evidence="10" id="KW-0378">Hydrolase</keyword>
<evidence type="ECO:0000256" key="16">
    <source>
        <dbReference type="ARBA" id="ARBA00045433"/>
    </source>
</evidence>
<sequence length="484" mass="54387">MAMSVQCLTSAGRFFLQRHLLKKNSISRFTAGPHRLLATQAAHQVALNVPETKVTALENGLRVASEDSGLPTCTVGLWIDAGSRYENERNNGTAHFLEHMAFKGTRKRSQLDLELEIENMGAHLNAYTSREQTVYYAKAFSKDLPRAVEILADIIQNSMLGEAEIERERGVILREMQEVETNLQEVVFDYLHATAYQSTALGRTILGPTENIKTINRGDLVEYITAHYKGPRIVLAAAGGVCHDELIDLAKYHFGKLPSRHQGEAPALPPCHFTGSEVRLTLVSHYCITGRHISTEQLLCYLKNEIECIRVTRLSLKWMQMKGDGSDMSTKLAQMACQGNLCHSFQSFNTCYTDTGLWGLYMVCEPGTINDMMHFTQMEWISLCTSVTESEVARAKNLLKTNMLLHLDGSTPICEDIGRQMLCYSRRIPLHELEARIDAIDANTIKDVCTKYIYNRAPAIAAVGPIEQLPDYNQIRSGMFWMRS</sequence>
<evidence type="ECO:0000256" key="17">
    <source>
        <dbReference type="RuleBase" id="RU004447"/>
    </source>
</evidence>
<dbReference type="GO" id="GO:0046872">
    <property type="term" value="F:metal ion binding"/>
    <property type="evidence" value="ECO:0007669"/>
    <property type="project" value="UniProtKB-KW"/>
</dbReference>
<name>A0A9Y3VYC8_9CICH</name>
<dbReference type="RefSeq" id="XP_005755231.1">
    <property type="nucleotide sequence ID" value="XM_005755174.2"/>
</dbReference>
<evidence type="ECO:0000256" key="11">
    <source>
        <dbReference type="ARBA" id="ARBA00022833"/>
    </source>
</evidence>
<dbReference type="Proteomes" id="UP000695023">
    <property type="component" value="Unplaced"/>
</dbReference>
<dbReference type="AlphaFoldDB" id="A0A9Y3VYC8"/>
<evidence type="ECO:0000256" key="13">
    <source>
        <dbReference type="ARBA" id="ARBA00023049"/>
    </source>
</evidence>
<keyword evidence="11" id="KW-0862">Zinc</keyword>
<accession>A0A9Y3VYC8</accession>
<dbReference type="PROSITE" id="PS00143">
    <property type="entry name" value="INSULINASE"/>
    <property type="match status" value="1"/>
</dbReference>
<gene>
    <name evidence="21" type="primary">pmpcb</name>
</gene>
<feature type="domain" description="Peptidase M16 N-terminal" evidence="18">
    <location>
        <begin position="62"/>
        <end position="208"/>
    </location>
</feature>
<comment type="cofactor">
    <cofactor evidence="2">
        <name>Zn(2+)</name>
        <dbReference type="ChEBI" id="CHEBI:29105"/>
    </cofactor>
</comment>
<evidence type="ECO:0000256" key="9">
    <source>
        <dbReference type="ARBA" id="ARBA00022723"/>
    </source>
</evidence>
<evidence type="ECO:0000256" key="2">
    <source>
        <dbReference type="ARBA" id="ARBA00001947"/>
    </source>
</evidence>
<evidence type="ECO:0000256" key="4">
    <source>
        <dbReference type="ARBA" id="ARBA00007261"/>
    </source>
</evidence>
<dbReference type="GO" id="GO:0006627">
    <property type="term" value="P:protein processing involved in protein targeting to mitochondrion"/>
    <property type="evidence" value="ECO:0007669"/>
    <property type="project" value="TreeGrafter"/>
</dbReference>
<evidence type="ECO:0000259" key="19">
    <source>
        <dbReference type="Pfam" id="PF05193"/>
    </source>
</evidence>
<evidence type="ECO:0000256" key="12">
    <source>
        <dbReference type="ARBA" id="ARBA00022946"/>
    </source>
</evidence>
<comment type="similarity">
    <text evidence="4 17">Belongs to the peptidase M16 family.</text>
</comment>
<dbReference type="InterPro" id="IPR007863">
    <property type="entry name" value="Peptidase_M16_C"/>
</dbReference>
<proteinExistence type="inferred from homology"/>
<dbReference type="Gene3D" id="3.30.830.10">
    <property type="entry name" value="Metalloenzyme, LuxS/M16 peptidase-like"/>
    <property type="match status" value="2"/>
</dbReference>
<dbReference type="FunFam" id="3.30.830.10:FF:000002">
    <property type="entry name" value="Mitochondrial-processing peptidase subunit beta"/>
    <property type="match status" value="1"/>
</dbReference>
<evidence type="ECO:0000256" key="5">
    <source>
        <dbReference type="ARBA" id="ARBA00011587"/>
    </source>
</evidence>
<evidence type="ECO:0000256" key="1">
    <source>
        <dbReference type="ARBA" id="ARBA00001098"/>
    </source>
</evidence>
<evidence type="ECO:0000256" key="14">
    <source>
        <dbReference type="ARBA" id="ARBA00023128"/>
    </source>
</evidence>
<dbReference type="InterPro" id="IPR011249">
    <property type="entry name" value="Metalloenz_LuxS/M16"/>
</dbReference>
<dbReference type="EC" id="3.4.24.64" evidence="6"/>
<comment type="subunit">
    <text evidence="5">Heterodimer of PMPCA (alpha) and PMPCB (beta) subunits, forming the mitochondrial processing protease (MPP) in which PMPCA is involved in substrate recognition and binding and PMPCB is the catalytic subunit.</text>
</comment>
<dbReference type="CTD" id="9512"/>
<evidence type="ECO:0000256" key="6">
    <source>
        <dbReference type="ARBA" id="ARBA00012299"/>
    </source>
</evidence>
<dbReference type="Pfam" id="PF00675">
    <property type="entry name" value="Peptidase_M16"/>
    <property type="match status" value="1"/>
</dbReference>
<dbReference type="InterPro" id="IPR011765">
    <property type="entry name" value="Pept_M16_N"/>
</dbReference>
<dbReference type="PANTHER" id="PTHR11851">
    <property type="entry name" value="METALLOPROTEASE"/>
    <property type="match status" value="1"/>
</dbReference>
<keyword evidence="13" id="KW-0482">Metalloprotease</keyword>
<feature type="domain" description="Peptidase M16 C-terminal" evidence="19">
    <location>
        <begin position="215"/>
        <end position="281"/>
    </location>
</feature>
<keyword evidence="20" id="KW-1185">Reference proteome</keyword>
<feature type="domain" description="Peptidase M16 C-terminal" evidence="19">
    <location>
        <begin position="325"/>
        <end position="399"/>
    </location>
</feature>
<dbReference type="GO" id="GO:0004222">
    <property type="term" value="F:metalloendopeptidase activity"/>
    <property type="evidence" value="ECO:0007669"/>
    <property type="project" value="UniProtKB-EC"/>
</dbReference>
<evidence type="ECO:0000256" key="8">
    <source>
        <dbReference type="ARBA" id="ARBA00022670"/>
    </source>
</evidence>
<dbReference type="PANTHER" id="PTHR11851:SF103">
    <property type="entry name" value="MITOCHONDRIAL-PROCESSING PEPTIDASE SUBUNIT BETA"/>
    <property type="match status" value="1"/>
</dbReference>
<evidence type="ECO:0000256" key="3">
    <source>
        <dbReference type="ARBA" id="ARBA00004305"/>
    </source>
</evidence>
<dbReference type="FunFam" id="3.30.830.10:FF:000001">
    <property type="entry name" value="Mitochondrial-processing peptidase subunit beta, mitochondrial"/>
    <property type="match status" value="1"/>
</dbReference>